<sequence>MGQLGSLLCCEEMQQEPADPVWCFGMQRLRRKMKEKRVESCRRSSLQMVYPAGSKLSDAPVDRTSSRST</sequence>
<comment type="caution">
    <text evidence="1">The sequence shown here is derived from an EMBL/GenBank/DDBJ whole genome shotgun (WGS) entry which is preliminary data.</text>
</comment>
<name>A0A4Z2IIH5_9TELE</name>
<organism evidence="1 2">
    <name type="scientific">Liparis tanakae</name>
    <name type="common">Tanaka's snailfish</name>
    <dbReference type="NCBI Taxonomy" id="230148"/>
    <lineage>
        <taxon>Eukaryota</taxon>
        <taxon>Metazoa</taxon>
        <taxon>Chordata</taxon>
        <taxon>Craniata</taxon>
        <taxon>Vertebrata</taxon>
        <taxon>Euteleostomi</taxon>
        <taxon>Actinopterygii</taxon>
        <taxon>Neopterygii</taxon>
        <taxon>Teleostei</taxon>
        <taxon>Neoteleostei</taxon>
        <taxon>Acanthomorphata</taxon>
        <taxon>Eupercaria</taxon>
        <taxon>Perciformes</taxon>
        <taxon>Cottioidei</taxon>
        <taxon>Cottales</taxon>
        <taxon>Liparidae</taxon>
        <taxon>Liparis</taxon>
    </lineage>
</organism>
<gene>
    <name evidence="1" type="ORF">EYF80_012750</name>
</gene>
<dbReference type="Proteomes" id="UP000314294">
    <property type="component" value="Unassembled WGS sequence"/>
</dbReference>
<dbReference type="EMBL" id="SRLO01000087">
    <property type="protein sequence ID" value="TNN77112.1"/>
    <property type="molecule type" value="Genomic_DNA"/>
</dbReference>
<reference evidence="1 2" key="1">
    <citation type="submission" date="2019-03" db="EMBL/GenBank/DDBJ databases">
        <title>First draft genome of Liparis tanakae, snailfish: a comprehensive survey of snailfish specific genes.</title>
        <authorList>
            <person name="Kim W."/>
            <person name="Song I."/>
            <person name="Jeong J.-H."/>
            <person name="Kim D."/>
            <person name="Kim S."/>
            <person name="Ryu S."/>
            <person name="Song J.Y."/>
            <person name="Lee S.K."/>
        </authorList>
    </citation>
    <scope>NUCLEOTIDE SEQUENCE [LARGE SCALE GENOMIC DNA]</scope>
    <source>
        <tissue evidence="1">Muscle</tissue>
    </source>
</reference>
<protein>
    <submittedName>
        <fullName evidence="1">Uncharacterized protein</fullName>
    </submittedName>
</protein>
<dbReference type="AlphaFoldDB" id="A0A4Z2IIH5"/>
<keyword evidence="2" id="KW-1185">Reference proteome</keyword>
<evidence type="ECO:0000313" key="2">
    <source>
        <dbReference type="Proteomes" id="UP000314294"/>
    </source>
</evidence>
<accession>A0A4Z2IIH5</accession>
<evidence type="ECO:0000313" key="1">
    <source>
        <dbReference type="EMBL" id="TNN77112.1"/>
    </source>
</evidence>
<proteinExistence type="predicted"/>